<dbReference type="SUPFAM" id="SSF101898">
    <property type="entry name" value="NHL repeat"/>
    <property type="match status" value="1"/>
</dbReference>
<proteinExistence type="predicted"/>
<dbReference type="InterPro" id="IPR015943">
    <property type="entry name" value="WD40/YVTN_repeat-like_dom_sf"/>
</dbReference>
<name>A0ABX7PX32_9BACT</name>
<dbReference type="Gene3D" id="2.130.10.10">
    <property type="entry name" value="YVTN repeat-like/Quinoprotein amine dehydrogenase"/>
    <property type="match status" value="1"/>
</dbReference>
<gene>
    <name evidence="1" type="ORF">EM20IM_03390</name>
</gene>
<sequence>MAMNIFKKIPSQIFILSLFFFHSPPEIQAIHPQRIILDSYNDFAQGTSESVEIKAEGTLVPSPFMEKICSLPAEQTWSILAESFDSCLVGTSPEGKLFRVKKDGSYQLIAKFPEGNVSALAKNKKGEIFVGTSPDGKIYKIDTTGHFTVFFDPKEKYIWSLICDDKSNIYVGTGIGGRIYRVTAEAKGEIYATVNETHVRTLLFHPAKDTLLAGTANRGAIYEIFQGGKSILLVDPEKEEINQLVAGEEGNVYFSTVGKKKSPRIQNQSPQDSSSLLPEGWIEVSGEPDETKEYPSSKTQPLVSIKPSIPPRLSEIWKMEKTGTAYPIWSSKDFVFAIQWFKDRLFIGAESGGYIYSIDSNGKMDRVMKTDSNQVNAFALSGNQLFISSSNPIHIYLSGESVRERESVYRSWPLDAGSIAKWGSIRLEKEGNVEILTRTGNTHRTEAGWYGWQPVVDNHCVSPKGRYLQFELRLGKNAKVSRVEIACLPENIPPKIELLKILPSGTSYSSLTMPPPPPPTKTIDQILSHDEKPPEFESQALPPRFQIKEGRGLRTAVWKAVDPDGDDLKYSIFFRPFLSPHWTVLAKDLDESLFSWDTTGWPDGFYVLKVEATDEKDNPLGMGLKASLESRPFLVDNTPPKIHIQNKTLNAISLTVSDEGSGIKTVEISEDGKTFTPLYPKEGVLDFQKQEFVISLTQEKKILFIRAEDESGNISNALINQ</sequence>
<protein>
    <submittedName>
        <fullName evidence="1">WD40 repeat domain-containing protein</fullName>
    </submittedName>
</protein>
<evidence type="ECO:0000313" key="1">
    <source>
        <dbReference type="EMBL" id="QSR87385.1"/>
    </source>
</evidence>
<keyword evidence="2" id="KW-1185">Reference proteome</keyword>
<organism evidence="1 2">
    <name type="scientific">Candidatus Methylacidiphilum infernorum</name>
    <dbReference type="NCBI Taxonomy" id="511746"/>
    <lineage>
        <taxon>Bacteria</taxon>
        <taxon>Pseudomonadati</taxon>
        <taxon>Verrucomicrobiota</taxon>
        <taxon>Methylacidiphilae</taxon>
        <taxon>Methylacidiphilales</taxon>
        <taxon>Methylacidiphilaceae</taxon>
        <taxon>Methylacidiphilum (ex Ratnadevi et al. 2023)</taxon>
    </lineage>
</organism>
<reference evidence="1 2" key="1">
    <citation type="submission" date="2020-12" db="EMBL/GenBank/DDBJ databases">
        <authorList>
            <person name="Awala S.I."/>
            <person name="Gwak J.-H."/>
            <person name="Kim S.-J."/>
            <person name="Rhee S.-K."/>
        </authorList>
    </citation>
    <scope>NUCLEOTIDE SEQUENCE [LARGE SCALE GENOMIC DNA]</scope>
    <source>
        <strain evidence="1 2">IT5</strain>
    </source>
</reference>
<dbReference type="EMBL" id="CP065956">
    <property type="protein sequence ID" value="QSR87385.1"/>
    <property type="molecule type" value="Genomic_DNA"/>
</dbReference>
<accession>A0ABX7PX32</accession>
<evidence type="ECO:0000313" key="2">
    <source>
        <dbReference type="Proteomes" id="UP000663088"/>
    </source>
</evidence>
<dbReference type="Proteomes" id="UP000663088">
    <property type="component" value="Chromosome"/>
</dbReference>